<evidence type="ECO:0000313" key="2">
    <source>
        <dbReference type="Proteomes" id="UP000799757"/>
    </source>
</evidence>
<evidence type="ECO:0000313" key="1">
    <source>
        <dbReference type="EMBL" id="KAF2787609.1"/>
    </source>
</evidence>
<evidence type="ECO:0008006" key="3">
    <source>
        <dbReference type="Google" id="ProtNLM"/>
    </source>
</evidence>
<dbReference type="AlphaFoldDB" id="A0A6A6WU40"/>
<dbReference type="Proteomes" id="UP000799757">
    <property type="component" value="Unassembled WGS sequence"/>
</dbReference>
<protein>
    <recommendedName>
        <fullName evidence="3">F-box domain-containing protein</fullName>
    </recommendedName>
</protein>
<dbReference type="EMBL" id="MU002298">
    <property type="protein sequence ID" value="KAF2787609.1"/>
    <property type="molecule type" value="Genomic_DNA"/>
</dbReference>
<name>A0A6A6WU40_9PLEO</name>
<dbReference type="OrthoDB" id="3736456at2759"/>
<keyword evidence="2" id="KW-1185">Reference proteome</keyword>
<sequence>MQLNRRQKHGGPVRTQSQIMATLNAMTSQARISDSNEPPRTLVTMPSQFELLPLEIRQHIYGYLGFPVGTLVPLNYWNAKCCDEFSWAMPETKVERQYEMVWLKKISFLRAFARASDVLLQGTEVLSGKTKRAKSRICSRNCDYCLHHHVLSFQTSTMRLNKHIHAELCQMLYSKVTVEFDFELSDRKVHFIEDQWHTEGKRYWAGDRHSGIGAARMVMSNLTMACLTTISLGTDVGFRTTTLTPSHTRAFYTRVLRRQGDSIRFIANHCTCLVSLKYSPNLVALEVCKQHSLIKVASAFKDVAEKCEGLERLEIEAFQHYRRCGCSEASPRPGKEEIIVNELMTKDVQPEGEWSGVEQWAKSALLKIRKRDDLLVNCPVGPVGRPGKWHGRW</sequence>
<accession>A0A6A6WU40</accession>
<organism evidence="1 2">
    <name type="scientific">Melanomma pulvis-pyrius CBS 109.77</name>
    <dbReference type="NCBI Taxonomy" id="1314802"/>
    <lineage>
        <taxon>Eukaryota</taxon>
        <taxon>Fungi</taxon>
        <taxon>Dikarya</taxon>
        <taxon>Ascomycota</taxon>
        <taxon>Pezizomycotina</taxon>
        <taxon>Dothideomycetes</taxon>
        <taxon>Pleosporomycetidae</taxon>
        <taxon>Pleosporales</taxon>
        <taxon>Melanommataceae</taxon>
        <taxon>Melanomma</taxon>
    </lineage>
</organism>
<proteinExistence type="predicted"/>
<reference evidence="1" key="1">
    <citation type="journal article" date="2020" name="Stud. Mycol.">
        <title>101 Dothideomycetes genomes: a test case for predicting lifestyles and emergence of pathogens.</title>
        <authorList>
            <person name="Haridas S."/>
            <person name="Albert R."/>
            <person name="Binder M."/>
            <person name="Bloem J."/>
            <person name="Labutti K."/>
            <person name="Salamov A."/>
            <person name="Andreopoulos B."/>
            <person name="Baker S."/>
            <person name="Barry K."/>
            <person name="Bills G."/>
            <person name="Bluhm B."/>
            <person name="Cannon C."/>
            <person name="Castanera R."/>
            <person name="Culley D."/>
            <person name="Daum C."/>
            <person name="Ezra D."/>
            <person name="Gonzalez J."/>
            <person name="Henrissat B."/>
            <person name="Kuo A."/>
            <person name="Liang C."/>
            <person name="Lipzen A."/>
            <person name="Lutzoni F."/>
            <person name="Magnuson J."/>
            <person name="Mondo S."/>
            <person name="Nolan M."/>
            <person name="Ohm R."/>
            <person name="Pangilinan J."/>
            <person name="Park H.-J."/>
            <person name="Ramirez L."/>
            <person name="Alfaro M."/>
            <person name="Sun H."/>
            <person name="Tritt A."/>
            <person name="Yoshinaga Y."/>
            <person name="Zwiers L.-H."/>
            <person name="Turgeon B."/>
            <person name="Goodwin S."/>
            <person name="Spatafora J."/>
            <person name="Crous P."/>
            <person name="Grigoriev I."/>
        </authorList>
    </citation>
    <scope>NUCLEOTIDE SEQUENCE</scope>
    <source>
        <strain evidence="1">CBS 109.77</strain>
    </source>
</reference>
<gene>
    <name evidence="1" type="ORF">K505DRAFT_379474</name>
</gene>